<dbReference type="InterPro" id="IPR000863">
    <property type="entry name" value="Sulfotransferase_dom"/>
</dbReference>
<dbReference type="SUPFAM" id="SSF52540">
    <property type="entry name" value="P-loop containing nucleoside triphosphate hydrolases"/>
    <property type="match status" value="1"/>
</dbReference>
<proteinExistence type="inferred from homology"/>
<dbReference type="AlphaFoldDB" id="A0A0W0WXN5"/>
<dbReference type="GO" id="GO:0008146">
    <property type="term" value="F:sulfotransferase activity"/>
    <property type="evidence" value="ECO:0007669"/>
    <property type="project" value="InterPro"/>
</dbReference>
<feature type="domain" description="Sulfotransferase" evidence="3">
    <location>
        <begin position="8"/>
        <end position="276"/>
    </location>
</feature>
<reference evidence="4 5" key="1">
    <citation type="submission" date="2015-11" db="EMBL/GenBank/DDBJ databases">
        <title>Genomic analysis of 38 Legionella species identifies large and diverse effector repertoires.</title>
        <authorList>
            <person name="Burstein D."/>
            <person name="Amaro F."/>
            <person name="Zusman T."/>
            <person name="Lifshitz Z."/>
            <person name="Cohen O."/>
            <person name="Gilbert J.A."/>
            <person name="Pupko T."/>
            <person name="Shuman H.A."/>
            <person name="Segal G."/>
        </authorList>
    </citation>
    <scope>NUCLEOTIDE SEQUENCE [LARGE SCALE GENOMIC DNA]</scope>
    <source>
        <strain evidence="4 5">Oak Ridge-10</strain>
    </source>
</reference>
<dbReference type="InterPro" id="IPR027417">
    <property type="entry name" value="P-loop_NTPase"/>
</dbReference>
<evidence type="ECO:0000256" key="1">
    <source>
        <dbReference type="ARBA" id="ARBA00005771"/>
    </source>
</evidence>
<evidence type="ECO:0000313" key="5">
    <source>
        <dbReference type="Proteomes" id="UP000054858"/>
    </source>
</evidence>
<dbReference type="EMBL" id="LNYP01000031">
    <property type="protein sequence ID" value="KTD37079.1"/>
    <property type="molecule type" value="Genomic_DNA"/>
</dbReference>
<organism evidence="4 5">
    <name type="scientific">Legionella oakridgensis</name>
    <dbReference type="NCBI Taxonomy" id="29423"/>
    <lineage>
        <taxon>Bacteria</taxon>
        <taxon>Pseudomonadati</taxon>
        <taxon>Pseudomonadota</taxon>
        <taxon>Gammaproteobacteria</taxon>
        <taxon>Legionellales</taxon>
        <taxon>Legionellaceae</taxon>
        <taxon>Legionella</taxon>
    </lineage>
</organism>
<evidence type="ECO:0000259" key="3">
    <source>
        <dbReference type="Pfam" id="PF00685"/>
    </source>
</evidence>
<gene>
    <name evidence="4" type="ORF">Loak_2215</name>
</gene>
<keyword evidence="2 4" id="KW-0808">Transferase</keyword>
<accession>A0A0W0WXN5</accession>
<dbReference type="PATRIC" id="fig|29423.5.peg.2324"/>
<dbReference type="RefSeq" id="WP_025386054.1">
    <property type="nucleotide sequence ID" value="NZ_LCUA01000001.1"/>
</dbReference>
<dbReference type="Pfam" id="PF00685">
    <property type="entry name" value="Sulfotransfer_1"/>
    <property type="match status" value="1"/>
</dbReference>
<comment type="caution">
    <text evidence="4">The sequence shown here is derived from an EMBL/GenBank/DDBJ whole genome shotgun (WGS) entry which is preliminary data.</text>
</comment>
<dbReference type="Proteomes" id="UP000054858">
    <property type="component" value="Unassembled WGS sequence"/>
</dbReference>
<evidence type="ECO:0000313" key="4">
    <source>
        <dbReference type="EMBL" id="KTD37079.1"/>
    </source>
</evidence>
<protein>
    <submittedName>
        <fullName evidence="4">Sulfotransferase domain protein</fullName>
    </submittedName>
</protein>
<sequence>MTFDKGIVWLASYPKSGNTWFRIVLTNLLYATGDNLDLNRQTILGTGAGDRFMINRALGFDSNLLNEDEIERLKPLIYRWFGEQHDGIQYFKIHDAYYKINNCIPLVPSEVSVGIIYFIRNPLDVAISFAHHMNCSIDSAIGMMNTPSLTLRGFASRPSLQVRQICSSWSSHVESWVSVRDIRLLILRYEDMNFAPLPTFSKAFDFLGIKMSDHVILTALEKSRFEKLKQYEETFGFRESSPVSRAFFRKGIVGDWENTLNEEQIKRIVSKHGAVMRRFGYLNESGEPIRCHVKQTKMGN</sequence>
<evidence type="ECO:0000256" key="2">
    <source>
        <dbReference type="ARBA" id="ARBA00022679"/>
    </source>
</evidence>
<dbReference type="PANTHER" id="PTHR11783">
    <property type="entry name" value="SULFOTRANSFERASE SULT"/>
    <property type="match status" value="1"/>
</dbReference>
<dbReference type="Gene3D" id="3.40.50.300">
    <property type="entry name" value="P-loop containing nucleotide triphosphate hydrolases"/>
    <property type="match status" value="1"/>
</dbReference>
<name>A0A0W0WXN5_9GAMM</name>
<comment type="similarity">
    <text evidence="1">Belongs to the sulfotransferase 1 family.</text>
</comment>